<dbReference type="Proteomes" id="UP000016649">
    <property type="component" value="Unassembled WGS sequence"/>
</dbReference>
<dbReference type="Pfam" id="PF00027">
    <property type="entry name" value="cNMP_binding"/>
    <property type="match status" value="1"/>
</dbReference>
<dbReference type="InterPro" id="IPR014710">
    <property type="entry name" value="RmlC-like_jellyroll"/>
</dbReference>
<evidence type="ECO:0000259" key="5">
    <source>
        <dbReference type="Pfam" id="PF13545"/>
    </source>
</evidence>
<evidence type="ECO:0000256" key="1">
    <source>
        <dbReference type="ARBA" id="ARBA00023015"/>
    </source>
</evidence>
<keyword evidence="2" id="KW-0238">DNA-binding</keyword>
<dbReference type="EMBL" id="AWVH01000039">
    <property type="protein sequence ID" value="ERJ92158.1"/>
    <property type="molecule type" value="Genomic_DNA"/>
</dbReference>
<evidence type="ECO:0000256" key="2">
    <source>
        <dbReference type="ARBA" id="ARBA00023125"/>
    </source>
</evidence>
<organism evidence="6 7">
    <name type="scientific">Treponema lecithinolyticum ATCC 700332</name>
    <dbReference type="NCBI Taxonomy" id="1321815"/>
    <lineage>
        <taxon>Bacteria</taxon>
        <taxon>Pseudomonadati</taxon>
        <taxon>Spirochaetota</taxon>
        <taxon>Spirochaetia</taxon>
        <taxon>Spirochaetales</taxon>
        <taxon>Treponemataceae</taxon>
        <taxon>Treponema</taxon>
    </lineage>
</organism>
<keyword evidence="1" id="KW-0805">Transcription regulation</keyword>
<evidence type="ECO:0000259" key="4">
    <source>
        <dbReference type="Pfam" id="PF00027"/>
    </source>
</evidence>
<comment type="caution">
    <text evidence="6">The sequence shown here is derived from an EMBL/GenBank/DDBJ whole genome shotgun (WGS) entry which is preliminary data.</text>
</comment>
<dbReference type="Gene3D" id="2.60.120.10">
    <property type="entry name" value="Jelly Rolls"/>
    <property type="match status" value="1"/>
</dbReference>
<name>A0ABN0NXR6_TRELE</name>
<protein>
    <recommendedName>
        <fullName evidence="8">Cyclic nucleotide-binding domain protein</fullName>
    </recommendedName>
</protein>
<evidence type="ECO:0008006" key="8">
    <source>
        <dbReference type="Google" id="ProtNLM"/>
    </source>
</evidence>
<dbReference type="SUPFAM" id="SSF51206">
    <property type="entry name" value="cAMP-binding domain-like"/>
    <property type="match status" value="1"/>
</dbReference>
<dbReference type="RefSeq" id="WP_021688017.1">
    <property type="nucleotide sequence ID" value="NZ_KI260569.1"/>
</dbReference>
<keyword evidence="3" id="KW-0804">Transcription</keyword>
<dbReference type="InterPro" id="IPR000595">
    <property type="entry name" value="cNMP-bd_dom"/>
</dbReference>
<dbReference type="Pfam" id="PF13545">
    <property type="entry name" value="HTH_Crp_2"/>
    <property type="match status" value="1"/>
</dbReference>
<keyword evidence="7" id="KW-1185">Reference proteome</keyword>
<reference evidence="6 7" key="1">
    <citation type="submission" date="2013-08" db="EMBL/GenBank/DDBJ databases">
        <authorList>
            <person name="Weinstock G."/>
            <person name="Sodergren E."/>
            <person name="Wylie T."/>
            <person name="Fulton L."/>
            <person name="Fulton R."/>
            <person name="Fronick C."/>
            <person name="O'Laughlin M."/>
            <person name="Godfrey J."/>
            <person name="Miner T."/>
            <person name="Herter B."/>
            <person name="Appelbaum E."/>
            <person name="Cordes M."/>
            <person name="Lek S."/>
            <person name="Wollam A."/>
            <person name="Pepin K.H."/>
            <person name="Palsikar V.B."/>
            <person name="Mitreva M."/>
            <person name="Wilson R.K."/>
        </authorList>
    </citation>
    <scope>NUCLEOTIDE SEQUENCE [LARGE SCALE GENOMIC DNA]</scope>
    <source>
        <strain evidence="6 7">ATCC 700332</strain>
    </source>
</reference>
<evidence type="ECO:0000313" key="7">
    <source>
        <dbReference type="Proteomes" id="UP000016649"/>
    </source>
</evidence>
<dbReference type="InterPro" id="IPR036390">
    <property type="entry name" value="WH_DNA-bd_sf"/>
</dbReference>
<evidence type="ECO:0000256" key="3">
    <source>
        <dbReference type="ARBA" id="ARBA00023163"/>
    </source>
</evidence>
<feature type="domain" description="HTH crp-type" evidence="5">
    <location>
        <begin position="161"/>
        <end position="220"/>
    </location>
</feature>
<sequence>MLNFYTSFLARTAVFKGIAAQDIDKAIACLHGFYRSFEYAQEIYRSDTVISHAGIVIDGSVHAEQIGIDGKTVLLKEIVRGESFGEALCCLGQADPFLRIVSAEKSKVLFIEIPSTHASNRCRCPYRMIVLENLLREMALDVQHLNMKIRLLTQPTLRSKLLLYLRLMQNTLQCNSFTLPFTREKLAQFISADRSAVSRELSRMNAEKIIKIKGKTITVL</sequence>
<feature type="domain" description="Cyclic nucleotide-binding" evidence="4">
    <location>
        <begin position="35"/>
        <end position="112"/>
    </location>
</feature>
<dbReference type="InterPro" id="IPR018490">
    <property type="entry name" value="cNMP-bd_dom_sf"/>
</dbReference>
<accession>A0ABN0NXR6</accession>
<gene>
    <name evidence="6" type="ORF">HMPREF9193_01819</name>
</gene>
<evidence type="ECO:0000313" key="6">
    <source>
        <dbReference type="EMBL" id="ERJ92158.1"/>
    </source>
</evidence>
<dbReference type="InterPro" id="IPR012318">
    <property type="entry name" value="HTH_CRP"/>
</dbReference>
<dbReference type="SUPFAM" id="SSF46785">
    <property type="entry name" value="Winged helix' DNA-binding domain"/>
    <property type="match status" value="1"/>
</dbReference>
<proteinExistence type="predicted"/>